<dbReference type="EMBL" id="JBFXLQ010000007">
    <property type="protein sequence ID" value="KAL2870076.1"/>
    <property type="molecule type" value="Genomic_DNA"/>
</dbReference>
<evidence type="ECO:0000256" key="1">
    <source>
        <dbReference type="SAM" id="Phobius"/>
    </source>
</evidence>
<feature type="transmembrane region" description="Helical" evidence="1">
    <location>
        <begin position="149"/>
        <end position="177"/>
    </location>
</feature>
<organism evidence="2 3">
    <name type="scientific">Aspergillus lucknowensis</name>
    <dbReference type="NCBI Taxonomy" id="176173"/>
    <lineage>
        <taxon>Eukaryota</taxon>
        <taxon>Fungi</taxon>
        <taxon>Dikarya</taxon>
        <taxon>Ascomycota</taxon>
        <taxon>Pezizomycotina</taxon>
        <taxon>Eurotiomycetes</taxon>
        <taxon>Eurotiomycetidae</taxon>
        <taxon>Eurotiales</taxon>
        <taxon>Aspergillaceae</taxon>
        <taxon>Aspergillus</taxon>
        <taxon>Aspergillus subgen. Nidulantes</taxon>
    </lineage>
</organism>
<reference evidence="2 3" key="1">
    <citation type="submission" date="2024-07" db="EMBL/GenBank/DDBJ databases">
        <title>Section-level genome sequencing and comparative genomics of Aspergillus sections Usti and Cavernicolus.</title>
        <authorList>
            <consortium name="Lawrence Berkeley National Laboratory"/>
            <person name="Nybo J.L."/>
            <person name="Vesth T.C."/>
            <person name="Theobald S."/>
            <person name="Frisvad J.C."/>
            <person name="Larsen T.O."/>
            <person name="Kjaerboelling I."/>
            <person name="Rothschild-Mancinelli K."/>
            <person name="Lyhne E.K."/>
            <person name="Kogle M.E."/>
            <person name="Barry K."/>
            <person name="Clum A."/>
            <person name="Na H."/>
            <person name="Ledsgaard L."/>
            <person name="Lin J."/>
            <person name="Lipzen A."/>
            <person name="Kuo A."/>
            <person name="Riley R."/>
            <person name="Mondo S."/>
            <person name="Labutti K."/>
            <person name="Haridas S."/>
            <person name="Pangalinan J."/>
            <person name="Salamov A.A."/>
            <person name="Simmons B.A."/>
            <person name="Magnuson J.K."/>
            <person name="Chen J."/>
            <person name="Drula E."/>
            <person name="Henrissat B."/>
            <person name="Wiebenga A."/>
            <person name="Lubbers R.J."/>
            <person name="Gomes A.C."/>
            <person name="Macurrencykelacurrency M.R."/>
            <person name="Stajich J."/>
            <person name="Grigoriev I.V."/>
            <person name="Mortensen U.H."/>
            <person name="De Vries R.P."/>
            <person name="Baker S.E."/>
            <person name="Andersen M.R."/>
        </authorList>
    </citation>
    <scope>NUCLEOTIDE SEQUENCE [LARGE SCALE GENOMIC DNA]</scope>
    <source>
        <strain evidence="2 3">CBS 449.75</strain>
    </source>
</reference>
<keyword evidence="1" id="KW-0812">Transmembrane</keyword>
<proteinExistence type="predicted"/>
<sequence length="195" mass="22352">MTSDSLAMCLYSVWFTTPSGIRRTCGLPAIESCFELDLTNQQSAFEFVYTSVTRGVCPTWELTSDSRSKATQELLAEMRLDRIRISFLLSTLILSFHLYLGFPVFFSHVASAEWTKQWARGGNCVTITDDTTGMFMNRNVFLMSDDTCLLFSSSVLLFLAQRGCHIWMVILSVFWFLTSDHRRQPHISFVCRHLL</sequence>
<keyword evidence="1" id="KW-0472">Membrane</keyword>
<feature type="transmembrane region" description="Helical" evidence="1">
    <location>
        <begin position="85"/>
        <end position="106"/>
    </location>
</feature>
<dbReference type="Proteomes" id="UP001610432">
    <property type="component" value="Unassembled WGS sequence"/>
</dbReference>
<comment type="caution">
    <text evidence="2">The sequence shown here is derived from an EMBL/GenBank/DDBJ whole genome shotgun (WGS) entry which is preliminary data.</text>
</comment>
<gene>
    <name evidence="2" type="ORF">BJX67DRAFT_305322</name>
</gene>
<keyword evidence="1" id="KW-1133">Transmembrane helix</keyword>
<protein>
    <submittedName>
        <fullName evidence="2">Uncharacterized protein</fullName>
    </submittedName>
</protein>
<dbReference type="GeneID" id="98142125"/>
<dbReference type="RefSeq" id="XP_070889055.1">
    <property type="nucleotide sequence ID" value="XM_071027053.1"/>
</dbReference>
<keyword evidence="3" id="KW-1185">Reference proteome</keyword>
<evidence type="ECO:0000313" key="2">
    <source>
        <dbReference type="EMBL" id="KAL2870076.1"/>
    </source>
</evidence>
<name>A0ABR4LZV5_9EURO</name>
<accession>A0ABR4LZV5</accession>
<evidence type="ECO:0000313" key="3">
    <source>
        <dbReference type="Proteomes" id="UP001610432"/>
    </source>
</evidence>